<feature type="compositionally biased region" description="Polar residues" evidence="3">
    <location>
        <begin position="319"/>
        <end position="329"/>
    </location>
</feature>
<dbReference type="GeneID" id="120262389"/>
<dbReference type="GO" id="GO:0051087">
    <property type="term" value="F:protein-folding chaperone binding"/>
    <property type="evidence" value="ECO:0007669"/>
    <property type="project" value="InterPro"/>
</dbReference>
<dbReference type="Pfam" id="PF02179">
    <property type="entry name" value="BAG"/>
    <property type="match status" value="1"/>
</dbReference>
<dbReference type="PROSITE" id="PS50096">
    <property type="entry name" value="IQ"/>
    <property type="match status" value="1"/>
</dbReference>
<keyword evidence="5" id="KW-1185">Reference proteome</keyword>
<gene>
    <name evidence="6" type="primary">LOC120262389</name>
</gene>
<dbReference type="InterPro" id="IPR036533">
    <property type="entry name" value="BAG_dom_sf"/>
</dbReference>
<dbReference type="AlphaFoldDB" id="A0AB40BGC5"/>
<name>A0AB40BGC5_DIOCR</name>
<feature type="coiled-coil region" evidence="2">
    <location>
        <begin position="82"/>
        <end position="123"/>
    </location>
</feature>
<keyword evidence="1" id="KW-0143">Chaperone</keyword>
<accession>A0AB40BGC5</accession>
<dbReference type="RefSeq" id="XP_039126422.1">
    <property type="nucleotide sequence ID" value="XM_039270488.1"/>
</dbReference>
<feature type="compositionally biased region" description="Basic and acidic residues" evidence="3">
    <location>
        <begin position="343"/>
        <end position="354"/>
    </location>
</feature>
<dbReference type="Proteomes" id="UP001515500">
    <property type="component" value="Chromosome 5"/>
</dbReference>
<evidence type="ECO:0000313" key="5">
    <source>
        <dbReference type="Proteomes" id="UP001515500"/>
    </source>
</evidence>
<evidence type="ECO:0000256" key="1">
    <source>
        <dbReference type="ARBA" id="ARBA00023186"/>
    </source>
</evidence>
<sequence>MERQFFRRSNPWNIPSHYSYYHPRPQPRPQPTKPKIISVPVHFMNSDDTPIREPRPKPVRDPEAERLAAVLRMQRITRGFLVRKNLRAVKKIEAEVEEIRRRIEAAQDLVRRDEKERLRLNEMLMRLLFRLDSVRGVRDYRKRMIRRVIALQEAVDSMAGSMETGNGEDGVTLGTPDRESMATDAIHEGSEGLEVGPMEEAPEINDITEMKQGEEPEILGEGDLKEETTNANSNLTEETSGIKDISEEPLKDMSSPELEEKTTEIGDITEDRLVETIETTESARQGGEGCEGTPEVEDIAEMKQGGEQEILEERHLKEGSTNTNSNPIENASGIKDLSGESMEETRTPEPEEKATEIRDITEDPIDKTIETVKSAQKAEINNCCWETFEASGTMEEKTRSSGLEGEAMKEVMDRVAAESEKLRELVAKLCERSAQQCMMMGGLAQRVENLERTVQRMEAARKKKKMKHRC</sequence>
<evidence type="ECO:0000259" key="4">
    <source>
        <dbReference type="PROSITE" id="PS51035"/>
    </source>
</evidence>
<dbReference type="SMART" id="SM00264">
    <property type="entry name" value="BAG"/>
    <property type="match status" value="1"/>
</dbReference>
<organism evidence="5 6">
    <name type="scientific">Dioscorea cayennensis subsp. rotundata</name>
    <name type="common">White Guinea yam</name>
    <name type="synonym">Dioscorea rotundata</name>
    <dbReference type="NCBI Taxonomy" id="55577"/>
    <lineage>
        <taxon>Eukaryota</taxon>
        <taxon>Viridiplantae</taxon>
        <taxon>Streptophyta</taxon>
        <taxon>Embryophyta</taxon>
        <taxon>Tracheophyta</taxon>
        <taxon>Spermatophyta</taxon>
        <taxon>Magnoliopsida</taxon>
        <taxon>Liliopsida</taxon>
        <taxon>Dioscoreales</taxon>
        <taxon>Dioscoreaceae</taxon>
        <taxon>Dioscorea</taxon>
    </lineage>
</organism>
<dbReference type="GO" id="GO:0009506">
    <property type="term" value="C:plasmodesma"/>
    <property type="evidence" value="ECO:0007669"/>
    <property type="project" value="TreeGrafter"/>
</dbReference>
<feature type="region of interest" description="Disordered" evidence="3">
    <location>
        <begin position="317"/>
        <end position="354"/>
    </location>
</feature>
<feature type="coiled-coil region" evidence="2">
    <location>
        <begin position="408"/>
        <end position="467"/>
    </location>
</feature>
<dbReference type="InterPro" id="IPR040400">
    <property type="entry name" value="BAG5/6/7/8"/>
</dbReference>
<protein>
    <submittedName>
        <fullName evidence="6">Uncharacterized protein LOC120262389</fullName>
    </submittedName>
</protein>
<dbReference type="InterPro" id="IPR003103">
    <property type="entry name" value="BAG_domain"/>
</dbReference>
<feature type="domain" description="BAG" evidence="4">
    <location>
        <begin position="88"/>
        <end position="159"/>
    </location>
</feature>
<keyword evidence="2" id="KW-0175">Coiled coil</keyword>
<reference evidence="6" key="1">
    <citation type="submission" date="2025-08" db="UniProtKB">
        <authorList>
            <consortium name="RefSeq"/>
        </authorList>
    </citation>
    <scope>IDENTIFICATION</scope>
</reference>
<dbReference type="GO" id="GO:0006457">
    <property type="term" value="P:protein folding"/>
    <property type="evidence" value="ECO:0007669"/>
    <property type="project" value="TreeGrafter"/>
</dbReference>
<evidence type="ECO:0000256" key="2">
    <source>
        <dbReference type="SAM" id="Coils"/>
    </source>
</evidence>
<dbReference type="PROSITE" id="PS51035">
    <property type="entry name" value="BAG"/>
    <property type="match status" value="1"/>
</dbReference>
<evidence type="ECO:0000256" key="3">
    <source>
        <dbReference type="SAM" id="MobiDB-lite"/>
    </source>
</evidence>
<dbReference type="SUPFAM" id="SSF63491">
    <property type="entry name" value="BAG domain"/>
    <property type="match status" value="1"/>
</dbReference>
<dbReference type="PANTHER" id="PTHR33322:SF4">
    <property type="entry name" value="BAG DOMAIN CONTAINING PROTEIN, EXPRESSED"/>
    <property type="match status" value="1"/>
</dbReference>
<evidence type="ECO:0000313" key="6">
    <source>
        <dbReference type="RefSeq" id="XP_039126422.1"/>
    </source>
</evidence>
<dbReference type="Gene3D" id="1.20.58.120">
    <property type="entry name" value="BAG domain"/>
    <property type="match status" value="1"/>
</dbReference>
<dbReference type="PANTHER" id="PTHR33322">
    <property type="entry name" value="BAG DOMAIN CONTAINING PROTEIN, EXPRESSED"/>
    <property type="match status" value="1"/>
</dbReference>
<proteinExistence type="predicted"/>